<dbReference type="GO" id="GO:0005507">
    <property type="term" value="F:copper ion binding"/>
    <property type="evidence" value="ECO:0007669"/>
    <property type="project" value="InterPro"/>
</dbReference>
<evidence type="ECO:0000256" key="5">
    <source>
        <dbReference type="ARBA" id="ARBA00023002"/>
    </source>
</evidence>
<evidence type="ECO:0000256" key="6">
    <source>
        <dbReference type="ARBA" id="ARBA00023008"/>
    </source>
</evidence>
<dbReference type="GO" id="GO:0048038">
    <property type="term" value="F:quinone binding"/>
    <property type="evidence" value="ECO:0007669"/>
    <property type="project" value="InterPro"/>
</dbReference>
<keyword evidence="6 9" id="KW-0186">Copper</keyword>
<dbReference type="InterPro" id="IPR015328">
    <property type="entry name" value="DUF1965"/>
</dbReference>
<dbReference type="InterPro" id="IPR016182">
    <property type="entry name" value="Cu_amine_oxidase_N-reg"/>
</dbReference>
<feature type="active site" description="Proton acceptor" evidence="7">
    <location>
        <position position="390"/>
    </location>
</feature>
<dbReference type="SUPFAM" id="SSF54416">
    <property type="entry name" value="Amine oxidase N-terminal region"/>
    <property type="match status" value="2"/>
</dbReference>
<evidence type="ECO:0000259" key="12">
    <source>
        <dbReference type="Pfam" id="PF09248"/>
    </source>
</evidence>
<gene>
    <name evidence="13" type="ORF">K469DRAFT_596792</name>
</gene>
<dbReference type="PANTHER" id="PTHR10638">
    <property type="entry name" value="COPPER AMINE OXIDASE"/>
    <property type="match status" value="1"/>
</dbReference>
<comment type="cofactor">
    <cofactor evidence="9">
        <name>Cu cation</name>
        <dbReference type="ChEBI" id="CHEBI:23378"/>
    </cofactor>
    <text evidence="9">Contains 1 topaquinone per subunit.</text>
</comment>
<accession>A0A6A6DLK5</accession>
<dbReference type="Gene3D" id="3.10.450.40">
    <property type="match status" value="2"/>
</dbReference>
<reference evidence="13" key="1">
    <citation type="journal article" date="2020" name="Stud. Mycol.">
        <title>101 Dothideomycetes genomes: a test case for predicting lifestyles and emergence of pathogens.</title>
        <authorList>
            <person name="Haridas S."/>
            <person name="Albert R."/>
            <person name="Binder M."/>
            <person name="Bloem J."/>
            <person name="Labutti K."/>
            <person name="Salamov A."/>
            <person name="Andreopoulos B."/>
            <person name="Baker S."/>
            <person name="Barry K."/>
            <person name="Bills G."/>
            <person name="Bluhm B."/>
            <person name="Cannon C."/>
            <person name="Castanera R."/>
            <person name="Culley D."/>
            <person name="Daum C."/>
            <person name="Ezra D."/>
            <person name="Gonzalez J."/>
            <person name="Henrissat B."/>
            <person name="Kuo A."/>
            <person name="Liang C."/>
            <person name="Lipzen A."/>
            <person name="Lutzoni F."/>
            <person name="Magnuson J."/>
            <person name="Mondo S."/>
            <person name="Nolan M."/>
            <person name="Ohm R."/>
            <person name="Pangilinan J."/>
            <person name="Park H.-J."/>
            <person name="Ramirez L."/>
            <person name="Alfaro M."/>
            <person name="Sun H."/>
            <person name="Tritt A."/>
            <person name="Yoshinaga Y."/>
            <person name="Zwiers L.-H."/>
            <person name="Turgeon B."/>
            <person name="Goodwin S."/>
            <person name="Spatafora J."/>
            <person name="Crous P."/>
            <person name="Grigoriev I."/>
        </authorList>
    </citation>
    <scope>NUCLEOTIDE SEQUENCE</scope>
    <source>
        <strain evidence="13">CBS 207.26</strain>
    </source>
</reference>
<dbReference type="EMBL" id="ML994668">
    <property type="protein sequence ID" value="KAF2179308.1"/>
    <property type="molecule type" value="Genomic_DNA"/>
</dbReference>
<dbReference type="Proteomes" id="UP000800200">
    <property type="component" value="Unassembled WGS sequence"/>
</dbReference>
<dbReference type="Gene3D" id="2.70.98.20">
    <property type="entry name" value="Copper amine oxidase, catalytic domain"/>
    <property type="match status" value="1"/>
</dbReference>
<dbReference type="PRINTS" id="PR00766">
    <property type="entry name" value="CUDAOXIDASE"/>
</dbReference>
<feature type="modified residue" description="2',4',5'-topaquinone" evidence="8">
    <location>
        <position position="471"/>
    </location>
</feature>
<dbReference type="InterPro" id="IPR000269">
    <property type="entry name" value="Cu_amine_oxidase"/>
</dbReference>
<dbReference type="GO" id="GO:0009308">
    <property type="term" value="P:amine metabolic process"/>
    <property type="evidence" value="ECO:0007669"/>
    <property type="project" value="UniProtKB-UniRule"/>
</dbReference>
<evidence type="ECO:0000256" key="3">
    <source>
        <dbReference type="ARBA" id="ARBA00022723"/>
    </source>
</evidence>
<keyword evidence="5 9" id="KW-0560">Oxidoreductase</keyword>
<keyword evidence="14" id="KW-1185">Reference proteome</keyword>
<dbReference type="GO" id="GO:0008131">
    <property type="term" value="F:primary methylamine oxidase activity"/>
    <property type="evidence" value="ECO:0007669"/>
    <property type="project" value="InterPro"/>
</dbReference>
<evidence type="ECO:0000313" key="13">
    <source>
        <dbReference type="EMBL" id="KAF2179308.1"/>
    </source>
</evidence>
<feature type="domain" description="Copper amine oxidase N2-terminal" evidence="11">
    <location>
        <begin position="81"/>
        <end position="150"/>
    </location>
</feature>
<dbReference type="Pfam" id="PF09248">
    <property type="entry name" value="DUF1965"/>
    <property type="match status" value="1"/>
</dbReference>
<comment type="PTM">
    <text evidence="8 9">Topaquinone (TPQ) is generated by copper-dependent autoxidation of a specific tyrosyl residue.</text>
</comment>
<evidence type="ECO:0000256" key="9">
    <source>
        <dbReference type="RuleBase" id="RU000672"/>
    </source>
</evidence>
<dbReference type="PANTHER" id="PTHR10638:SF20">
    <property type="entry name" value="AMINE OXIDASE"/>
    <property type="match status" value="1"/>
</dbReference>
<evidence type="ECO:0000256" key="1">
    <source>
        <dbReference type="ARBA" id="ARBA00001935"/>
    </source>
</evidence>
<sequence>MNLNPLRLLAYSSAIALGTSYLAPPPYFAGPIARQVGSNGQCSAEQPKSAAPHKNIWKGLTKNETVSVLQYLHSNSSGLNLTAAESAGSWDNRIALVELLQPNKTDTISFLANANGTNGPPRYARATILFGATADPYVQDYMVGPLPVTSSTKIQPLTFLYNNKSPGKIMVANADGDSTTVLFDSIGSSIDEITRKFWNATLADGLSLWQINPVWREDDKTICWYGFMNSPTSNFDTQTLLPLGLYVRADITGRDTSKWKTTGWYYNGKFYETTEDFRKSASAPGFEILKANIDGPWAGTDKRGEPLPFDELPPPMPVSQGPKRFSIDANEQYVSWMDFSFYFSVSRNTGVRLFHIKYKGKKILYELGLEEALTHYAGNDPVQSGTAYFDSLPGFGPGMVSLVDGYDCPYYSTYMDATYPDGESIYTQTKGICLFEMDMGYPIQRHSAGRYASVTKNIAFTLRSISTIGNYDFLTSYNFFLDGSMEVSVRASGYIQSAFYAKNEEYGFKIHDQLSGSIHDHILTFKADFDILGEKNSLQKVEFVPKTEEYSWSKGKPRNTMKASKSFITNEADSKINWAPNSAALYSIVNKDAKNKFGEFPGYRITPSTGSVTYLTIQNSSNIPNAANFADHAFYVTKQKDTEAQAAHPYNEMDPYDPLIDFGKFFDGDSLDQEDLVVWFNLGMHHIPHTGDLPNTVFSTAHSAMTIEPMNYLDGDPSRATTQQVRIDYGDNDTIKNVETFGARHANCSIDLSHNLPDLYNYRGRLAVRKYPYDPSRQEFRRGTERAERN</sequence>
<comment type="similarity">
    <text evidence="2 9">Belongs to the copper/topaquinone oxidase family.</text>
</comment>
<dbReference type="Pfam" id="PF02727">
    <property type="entry name" value="Cu_amine_oxidN2"/>
    <property type="match status" value="1"/>
</dbReference>
<feature type="domain" description="DUF1965" evidence="12">
    <location>
        <begin position="238"/>
        <end position="305"/>
    </location>
</feature>
<evidence type="ECO:0000256" key="2">
    <source>
        <dbReference type="ARBA" id="ARBA00007983"/>
    </source>
</evidence>
<dbReference type="AlphaFoldDB" id="A0A6A6DLK5"/>
<organism evidence="13 14">
    <name type="scientific">Zopfia rhizophila CBS 207.26</name>
    <dbReference type="NCBI Taxonomy" id="1314779"/>
    <lineage>
        <taxon>Eukaryota</taxon>
        <taxon>Fungi</taxon>
        <taxon>Dikarya</taxon>
        <taxon>Ascomycota</taxon>
        <taxon>Pezizomycotina</taxon>
        <taxon>Dothideomycetes</taxon>
        <taxon>Dothideomycetes incertae sedis</taxon>
        <taxon>Zopfiaceae</taxon>
        <taxon>Zopfia</taxon>
    </lineage>
</organism>
<evidence type="ECO:0000256" key="7">
    <source>
        <dbReference type="PIRSR" id="PIRSR600269-50"/>
    </source>
</evidence>
<dbReference type="GO" id="GO:0005886">
    <property type="term" value="C:plasma membrane"/>
    <property type="evidence" value="ECO:0007669"/>
    <property type="project" value="TreeGrafter"/>
</dbReference>
<evidence type="ECO:0000313" key="14">
    <source>
        <dbReference type="Proteomes" id="UP000800200"/>
    </source>
</evidence>
<dbReference type="OrthoDB" id="3341590at2759"/>
<protein>
    <recommendedName>
        <fullName evidence="9">Amine oxidase</fullName>
        <ecNumber evidence="9">1.4.3.-</ecNumber>
    </recommendedName>
</protein>
<evidence type="ECO:0000259" key="11">
    <source>
        <dbReference type="Pfam" id="PF02727"/>
    </source>
</evidence>
<proteinExistence type="inferred from homology"/>
<dbReference type="SUPFAM" id="SSF49998">
    <property type="entry name" value="Amine oxidase catalytic domain"/>
    <property type="match status" value="1"/>
</dbReference>
<dbReference type="FunFam" id="2.70.98.20:FF:000002">
    <property type="entry name" value="Amine oxidase"/>
    <property type="match status" value="1"/>
</dbReference>
<feature type="domain" description="Copper amine oxidase catalytic" evidence="10">
    <location>
        <begin position="321"/>
        <end position="718"/>
    </location>
</feature>
<keyword evidence="4 7" id="KW-0801">TPQ</keyword>
<dbReference type="InterPro" id="IPR015798">
    <property type="entry name" value="Cu_amine_oxidase_C"/>
</dbReference>
<evidence type="ECO:0000256" key="8">
    <source>
        <dbReference type="PIRSR" id="PIRSR600269-51"/>
    </source>
</evidence>
<evidence type="ECO:0000259" key="10">
    <source>
        <dbReference type="Pfam" id="PF01179"/>
    </source>
</evidence>
<dbReference type="Pfam" id="PF01179">
    <property type="entry name" value="Cu_amine_oxid"/>
    <property type="match status" value="1"/>
</dbReference>
<evidence type="ECO:0000256" key="4">
    <source>
        <dbReference type="ARBA" id="ARBA00022772"/>
    </source>
</evidence>
<dbReference type="InterPro" id="IPR015800">
    <property type="entry name" value="Cu_amine_oxidase_N2"/>
</dbReference>
<keyword evidence="3 9" id="KW-0479">Metal-binding</keyword>
<dbReference type="EC" id="1.4.3.-" evidence="9"/>
<name>A0A6A6DLK5_9PEZI</name>
<feature type="active site" description="Schiff-base intermediate with substrate; via topaquinone" evidence="7">
    <location>
        <position position="471"/>
    </location>
</feature>
<comment type="cofactor">
    <cofactor evidence="1">
        <name>Cu cation</name>
        <dbReference type="ChEBI" id="CHEBI:23378"/>
    </cofactor>
</comment>
<dbReference type="InterPro" id="IPR036460">
    <property type="entry name" value="Cu_amine_oxidase_C_sf"/>
</dbReference>